<keyword evidence="2" id="KW-0368">Histidine biosynthesis</keyword>
<feature type="region of interest" description="Disordered" evidence="3">
    <location>
        <begin position="1"/>
        <end position="22"/>
    </location>
</feature>
<dbReference type="Proteomes" id="UP000824081">
    <property type="component" value="Unassembled WGS sequence"/>
</dbReference>
<evidence type="ECO:0000313" key="4">
    <source>
        <dbReference type="EMBL" id="HIU58515.1"/>
    </source>
</evidence>
<dbReference type="GO" id="GO:0000105">
    <property type="term" value="P:L-histidine biosynthetic process"/>
    <property type="evidence" value="ECO:0007669"/>
    <property type="project" value="UniProtKB-UniRule"/>
</dbReference>
<evidence type="ECO:0000256" key="3">
    <source>
        <dbReference type="SAM" id="MobiDB-lite"/>
    </source>
</evidence>
<dbReference type="PANTHER" id="PTHR21039">
    <property type="entry name" value="HISTIDINOL PHOSPHATASE-RELATED"/>
    <property type="match status" value="1"/>
</dbReference>
<dbReference type="GO" id="GO:0004401">
    <property type="term" value="F:histidinol-phosphatase activity"/>
    <property type="evidence" value="ECO:0007669"/>
    <property type="project" value="UniProtKB-UniRule"/>
</dbReference>
<proteinExistence type="inferred from homology"/>
<dbReference type="EMBL" id="DVMZ01000008">
    <property type="protein sequence ID" value="HIU58515.1"/>
    <property type="molecule type" value="Genomic_DNA"/>
</dbReference>
<keyword evidence="1 2" id="KW-0378">Hydrolase</keyword>
<evidence type="ECO:0000256" key="2">
    <source>
        <dbReference type="RuleBase" id="RU366003"/>
    </source>
</evidence>
<comment type="caution">
    <text evidence="4">The sequence shown here is derived from an EMBL/GenBank/DDBJ whole genome shotgun (WGS) entry which is preliminary data.</text>
</comment>
<gene>
    <name evidence="4" type="ORF">IAC57_00290</name>
</gene>
<dbReference type="GO" id="GO:0005737">
    <property type="term" value="C:cytoplasm"/>
    <property type="evidence" value="ECO:0007669"/>
    <property type="project" value="TreeGrafter"/>
</dbReference>
<reference evidence="4" key="2">
    <citation type="journal article" date="2021" name="PeerJ">
        <title>Extensive microbial diversity within the chicken gut microbiome revealed by metagenomics and culture.</title>
        <authorList>
            <person name="Gilroy R."/>
            <person name="Ravi A."/>
            <person name="Getino M."/>
            <person name="Pursley I."/>
            <person name="Horton D.L."/>
            <person name="Alikhan N.F."/>
            <person name="Baker D."/>
            <person name="Gharbi K."/>
            <person name="Hall N."/>
            <person name="Watson M."/>
            <person name="Adriaenssens E.M."/>
            <person name="Foster-Nyarko E."/>
            <person name="Jarju S."/>
            <person name="Secka A."/>
            <person name="Antonio M."/>
            <person name="Oren A."/>
            <person name="Chaudhuri R.R."/>
            <person name="La Ragione R."/>
            <person name="Hildebrand F."/>
            <person name="Pallen M.J."/>
        </authorList>
    </citation>
    <scope>NUCLEOTIDE SEQUENCE</scope>
    <source>
        <strain evidence="4">11687</strain>
    </source>
</reference>
<dbReference type="Gene3D" id="3.20.20.140">
    <property type="entry name" value="Metal-dependent hydrolases"/>
    <property type="match status" value="1"/>
</dbReference>
<reference evidence="4" key="1">
    <citation type="submission" date="2020-10" db="EMBL/GenBank/DDBJ databases">
        <authorList>
            <person name="Gilroy R."/>
        </authorList>
    </citation>
    <scope>NUCLEOTIDE SEQUENCE</scope>
    <source>
        <strain evidence="4">11687</strain>
    </source>
</reference>
<dbReference type="PANTHER" id="PTHR21039:SF0">
    <property type="entry name" value="HISTIDINOL-PHOSPHATASE"/>
    <property type="match status" value="1"/>
</dbReference>
<accession>A0A9D1ME63</accession>
<feature type="compositionally biased region" description="Basic and acidic residues" evidence="3">
    <location>
        <begin position="7"/>
        <end position="22"/>
    </location>
</feature>
<evidence type="ECO:0000313" key="5">
    <source>
        <dbReference type="Proteomes" id="UP000824081"/>
    </source>
</evidence>
<protein>
    <recommendedName>
        <fullName evidence="2">Histidinol-phosphatase</fullName>
        <shortName evidence="2">HolPase</shortName>
        <ecNumber evidence="2">3.1.3.15</ecNumber>
    </recommendedName>
</protein>
<comment type="catalytic activity">
    <reaction evidence="2">
        <text>L-histidinol phosphate + H2O = L-histidinol + phosphate</text>
        <dbReference type="Rhea" id="RHEA:14465"/>
        <dbReference type="ChEBI" id="CHEBI:15377"/>
        <dbReference type="ChEBI" id="CHEBI:43474"/>
        <dbReference type="ChEBI" id="CHEBI:57699"/>
        <dbReference type="ChEBI" id="CHEBI:57980"/>
        <dbReference type="EC" id="3.1.3.15"/>
    </reaction>
</comment>
<feature type="non-terminal residue" evidence="4">
    <location>
        <position position="1"/>
    </location>
</feature>
<comment type="similarity">
    <text evidence="2">Belongs to the PHP hydrolase family. HisK subfamily.</text>
</comment>
<evidence type="ECO:0000256" key="1">
    <source>
        <dbReference type="ARBA" id="ARBA00022801"/>
    </source>
</evidence>
<dbReference type="AlphaFoldDB" id="A0A9D1ME63"/>
<organism evidence="4 5">
    <name type="scientific">Candidatus Scatosoma pullistercoris</name>
    <dbReference type="NCBI Taxonomy" id="2840934"/>
    <lineage>
        <taxon>Bacteria</taxon>
        <taxon>Bacillati</taxon>
        <taxon>Bacillota</taxon>
        <taxon>Clostridia</taxon>
        <taxon>Candidatus Scatosoma</taxon>
    </lineage>
</organism>
<dbReference type="InterPro" id="IPR016195">
    <property type="entry name" value="Pol/histidinol_Pase-like"/>
</dbReference>
<dbReference type="SUPFAM" id="SSF89550">
    <property type="entry name" value="PHP domain-like"/>
    <property type="match status" value="1"/>
</dbReference>
<dbReference type="EC" id="3.1.3.15" evidence="2"/>
<name>A0A9D1ME63_9FIRM</name>
<keyword evidence="2" id="KW-0028">Amino-acid biosynthesis</keyword>
<dbReference type="InterPro" id="IPR010140">
    <property type="entry name" value="Histidinol_P_phosphatase_HisJ"/>
</dbReference>
<comment type="pathway">
    <text evidence="2">Amino-acid biosynthesis; L-histidine biosynthesis; L-histidine from 5-phospho-alpha-D-ribose 1-diphosphate: step 8/9.</text>
</comment>
<sequence length="165" mass="19054">HTNGKYDYSDSENRPYRNADGTLRPKSEAYREYFGFVRRSLDVPYEYDIVGHMTYCTRYAPYADRRARWEEFRAEIDSILCGIIARRKILEVNSSCRGAAGDFLPGRDILSRYYELGGRKLSFASDAHDVSRVADKRETVVKALRGLGFDRITVPCRGRHVEVEL</sequence>